<protein>
    <submittedName>
        <fullName evidence="2">Uncharacterized protein</fullName>
    </submittedName>
</protein>
<dbReference type="Proteomes" id="UP001295684">
    <property type="component" value="Unassembled WGS sequence"/>
</dbReference>
<keyword evidence="3" id="KW-1185">Reference proteome</keyword>
<dbReference type="EMBL" id="CAMPGE010013826">
    <property type="protein sequence ID" value="CAI2372536.1"/>
    <property type="molecule type" value="Genomic_DNA"/>
</dbReference>
<keyword evidence="1" id="KW-1133">Transmembrane helix</keyword>
<sequence>MNSLQEEEKKSELELPQNLSNEEINDPAHAPQLATTVIVETPKEPSPLTRYILGYFIFSGISFWITLIILMVPAVDTQWNWYKDVYERRNYSSTHFSFAKLLFWMALCIIGFTYIPLITLKNKERRNPFVGRNGNYRDIIMLVCISPIAYFCAPIIFIRDRFDMEKDCNEAQYLVEGKRLHEETVNNAFTFDWGDRFAELPGSIFKSLDGEYHCHAYDVWEVLWYNYFIVIFYFIGLNYTHLGKIPVPHLSLTAEKIKKWGCLQYSFISIVLICIVTLIVSLFTMYYYAEILLLYSLVLIGFILLLIIAAFIFSKTHHFHFHHYTWGFMLMVLCGYQHIYVSILGALTAGITIEGISRWGFDPWWKKKNKT</sequence>
<feature type="transmembrane region" description="Helical" evidence="1">
    <location>
        <begin position="139"/>
        <end position="158"/>
    </location>
</feature>
<keyword evidence="1" id="KW-0812">Transmembrane</keyword>
<evidence type="ECO:0000313" key="2">
    <source>
        <dbReference type="EMBL" id="CAI2372536.1"/>
    </source>
</evidence>
<feature type="transmembrane region" description="Helical" evidence="1">
    <location>
        <begin position="294"/>
        <end position="314"/>
    </location>
</feature>
<organism evidence="2 3">
    <name type="scientific">Euplotes crassus</name>
    <dbReference type="NCBI Taxonomy" id="5936"/>
    <lineage>
        <taxon>Eukaryota</taxon>
        <taxon>Sar</taxon>
        <taxon>Alveolata</taxon>
        <taxon>Ciliophora</taxon>
        <taxon>Intramacronucleata</taxon>
        <taxon>Spirotrichea</taxon>
        <taxon>Hypotrichia</taxon>
        <taxon>Euplotida</taxon>
        <taxon>Euplotidae</taxon>
        <taxon>Moneuplotes</taxon>
    </lineage>
</organism>
<feature type="transmembrane region" description="Helical" evidence="1">
    <location>
        <begin position="326"/>
        <end position="353"/>
    </location>
</feature>
<feature type="transmembrane region" description="Helical" evidence="1">
    <location>
        <begin position="224"/>
        <end position="242"/>
    </location>
</feature>
<name>A0AAD1XH21_EUPCR</name>
<reference evidence="2" key="1">
    <citation type="submission" date="2023-07" db="EMBL/GenBank/DDBJ databases">
        <authorList>
            <consortium name="AG Swart"/>
            <person name="Singh M."/>
            <person name="Singh A."/>
            <person name="Seah K."/>
            <person name="Emmerich C."/>
        </authorList>
    </citation>
    <scope>NUCLEOTIDE SEQUENCE</scope>
    <source>
        <strain evidence="2">DP1</strain>
    </source>
</reference>
<comment type="caution">
    <text evidence="2">The sequence shown here is derived from an EMBL/GenBank/DDBJ whole genome shotgun (WGS) entry which is preliminary data.</text>
</comment>
<dbReference type="AlphaFoldDB" id="A0AAD1XH21"/>
<feature type="transmembrane region" description="Helical" evidence="1">
    <location>
        <begin position="52"/>
        <end position="75"/>
    </location>
</feature>
<feature type="transmembrane region" description="Helical" evidence="1">
    <location>
        <begin position="263"/>
        <end position="288"/>
    </location>
</feature>
<feature type="transmembrane region" description="Helical" evidence="1">
    <location>
        <begin position="95"/>
        <end position="118"/>
    </location>
</feature>
<evidence type="ECO:0000313" key="3">
    <source>
        <dbReference type="Proteomes" id="UP001295684"/>
    </source>
</evidence>
<accession>A0AAD1XH21</accession>
<evidence type="ECO:0000256" key="1">
    <source>
        <dbReference type="SAM" id="Phobius"/>
    </source>
</evidence>
<keyword evidence="1" id="KW-0472">Membrane</keyword>
<proteinExistence type="predicted"/>
<gene>
    <name evidence="2" type="ORF">ECRASSUSDP1_LOCUS13867</name>
</gene>